<organism evidence="3 4">
    <name type="scientific">Dipteronia sinensis</name>
    <dbReference type="NCBI Taxonomy" id="43782"/>
    <lineage>
        <taxon>Eukaryota</taxon>
        <taxon>Viridiplantae</taxon>
        <taxon>Streptophyta</taxon>
        <taxon>Embryophyta</taxon>
        <taxon>Tracheophyta</taxon>
        <taxon>Spermatophyta</taxon>
        <taxon>Magnoliopsida</taxon>
        <taxon>eudicotyledons</taxon>
        <taxon>Gunneridae</taxon>
        <taxon>Pentapetalae</taxon>
        <taxon>rosids</taxon>
        <taxon>malvids</taxon>
        <taxon>Sapindales</taxon>
        <taxon>Sapindaceae</taxon>
        <taxon>Hippocastanoideae</taxon>
        <taxon>Acereae</taxon>
        <taxon>Dipteronia</taxon>
    </lineage>
</organism>
<feature type="coiled-coil region" evidence="1">
    <location>
        <begin position="26"/>
        <end position="57"/>
    </location>
</feature>
<dbReference type="InterPro" id="IPR005379">
    <property type="entry name" value="FDM1-5/IDN2_XH"/>
</dbReference>
<keyword evidence="1" id="KW-0175">Coiled coil</keyword>
<dbReference type="EMBL" id="JANJYJ010000970">
    <property type="protein sequence ID" value="KAK3169180.1"/>
    <property type="molecule type" value="Genomic_DNA"/>
</dbReference>
<dbReference type="Proteomes" id="UP001281410">
    <property type="component" value="Unassembled WGS sequence"/>
</dbReference>
<dbReference type="GO" id="GO:0080188">
    <property type="term" value="P:gene silencing by siRNA-directed DNA methylation"/>
    <property type="evidence" value="ECO:0007669"/>
    <property type="project" value="InterPro"/>
</dbReference>
<evidence type="ECO:0000259" key="2">
    <source>
        <dbReference type="Pfam" id="PF03469"/>
    </source>
</evidence>
<reference evidence="3" key="1">
    <citation type="journal article" date="2023" name="Plant J.">
        <title>Genome sequences and population genomics provide insights into the demographic history, inbreeding, and mutation load of two 'living fossil' tree species of Dipteronia.</title>
        <authorList>
            <person name="Feng Y."/>
            <person name="Comes H.P."/>
            <person name="Chen J."/>
            <person name="Zhu S."/>
            <person name="Lu R."/>
            <person name="Zhang X."/>
            <person name="Li P."/>
            <person name="Qiu J."/>
            <person name="Olsen K.M."/>
            <person name="Qiu Y."/>
        </authorList>
    </citation>
    <scope>NUCLEOTIDE SEQUENCE</scope>
    <source>
        <strain evidence="3">NBL</strain>
    </source>
</reference>
<evidence type="ECO:0000313" key="4">
    <source>
        <dbReference type="Proteomes" id="UP001281410"/>
    </source>
</evidence>
<protein>
    <recommendedName>
        <fullName evidence="2">Factor of DNA methylation 1-5/IDN2 domain-containing protein</fullName>
    </recommendedName>
</protein>
<dbReference type="InterPro" id="IPR045177">
    <property type="entry name" value="FDM1-5/IDN2"/>
</dbReference>
<dbReference type="PANTHER" id="PTHR21596">
    <property type="entry name" value="RIBONUCLEASE P SUBUNIT P38"/>
    <property type="match status" value="1"/>
</dbReference>
<feature type="domain" description="Factor of DNA methylation 1-5/IDN2" evidence="2">
    <location>
        <begin position="351"/>
        <end position="404"/>
    </location>
</feature>
<sequence length="411" mass="48700">MDTMDEGIRKMIQDGHKHYGNIFLEIEKASKLLEVTAKELNERQNQLQQRETQFEAERAKFNKRKRMIEKEALDGKAFMLERKLKAKTLLELEIDSLRFDIQEMERKENSEMIDGEDGNLENPKNKCGDVQNQVIGAWNEMNEYIVLNERNVTPLSGCTSGYKRIMITVERSAQCHKRAKSKLDAQEKELKKREKHLLYQQAQNETEKKELHDARRMLDRENLKQKKAAEEVSMLAENQRKEKEKLDREIIELQKKLDTKQALELEMEHMRGALQVMKHIEEEDMEVKKKTESIQKDLKEKEEEYEEMEELRQALIIREEKINDELQDARKVLISSRNLREGSSRSIIGVKIVGALDNKPFRSVMNQKFPREEADVKAVELSSLWEDYLRDPSWHPFRIITDNKEIARYYF</sequence>
<feature type="coiled-coil region" evidence="1">
    <location>
        <begin position="176"/>
        <end position="325"/>
    </location>
</feature>
<evidence type="ECO:0000313" key="3">
    <source>
        <dbReference type="EMBL" id="KAK3169180.1"/>
    </source>
</evidence>
<keyword evidence="4" id="KW-1185">Reference proteome</keyword>
<accession>A0AAE0DH93</accession>
<comment type="caution">
    <text evidence="3">The sequence shown here is derived from an EMBL/GenBank/DDBJ whole genome shotgun (WGS) entry which is preliminary data.</text>
</comment>
<evidence type="ECO:0000256" key="1">
    <source>
        <dbReference type="SAM" id="Coils"/>
    </source>
</evidence>
<gene>
    <name evidence="3" type="ORF">Dsin_000038</name>
</gene>
<dbReference type="PANTHER" id="PTHR21596:SF23">
    <property type="entry name" value="FACTOR OF DNA METHYLATION 4"/>
    <property type="match status" value="1"/>
</dbReference>
<proteinExistence type="predicted"/>
<name>A0AAE0DH93_9ROSI</name>
<dbReference type="Pfam" id="PF03469">
    <property type="entry name" value="XH"/>
    <property type="match status" value="1"/>
</dbReference>
<dbReference type="AlphaFoldDB" id="A0AAE0DH93"/>